<dbReference type="GO" id="GO:0008270">
    <property type="term" value="F:zinc ion binding"/>
    <property type="evidence" value="ECO:0007669"/>
    <property type="project" value="InterPro"/>
</dbReference>
<gene>
    <name evidence="6" type="ORF">LY89DRAFT_128046</name>
</gene>
<keyword evidence="3" id="KW-0804">Transcription</keyword>
<proteinExistence type="predicted"/>
<dbReference type="SMART" id="SM00066">
    <property type="entry name" value="GAL4"/>
    <property type="match status" value="1"/>
</dbReference>
<dbReference type="InParanoid" id="A0A194X4B1"/>
<dbReference type="Pfam" id="PF00172">
    <property type="entry name" value="Zn_clus"/>
    <property type="match status" value="1"/>
</dbReference>
<dbReference type="GO" id="GO:0000978">
    <property type="term" value="F:RNA polymerase II cis-regulatory region sequence-specific DNA binding"/>
    <property type="evidence" value="ECO:0007669"/>
    <property type="project" value="TreeGrafter"/>
</dbReference>
<dbReference type="PANTHER" id="PTHR31069">
    <property type="entry name" value="OLEATE-ACTIVATED TRANSCRIPTION FACTOR 1-RELATED"/>
    <property type="match status" value="1"/>
</dbReference>
<dbReference type="EMBL" id="KQ947419">
    <property type="protein sequence ID" value="KUJ15018.1"/>
    <property type="molecule type" value="Genomic_DNA"/>
</dbReference>
<evidence type="ECO:0000259" key="5">
    <source>
        <dbReference type="PROSITE" id="PS50048"/>
    </source>
</evidence>
<dbReference type="AlphaFoldDB" id="A0A194X4B1"/>
<evidence type="ECO:0000313" key="6">
    <source>
        <dbReference type="EMBL" id="KUJ15018.1"/>
    </source>
</evidence>
<dbReference type="PROSITE" id="PS50048">
    <property type="entry name" value="ZN2_CY6_FUNGAL_2"/>
    <property type="match status" value="1"/>
</dbReference>
<dbReference type="GO" id="GO:0005634">
    <property type="term" value="C:nucleus"/>
    <property type="evidence" value="ECO:0007669"/>
    <property type="project" value="TreeGrafter"/>
</dbReference>
<name>A0A194X4B1_MOLSC</name>
<dbReference type="Gene3D" id="4.10.240.10">
    <property type="entry name" value="Zn(2)-C6 fungal-type DNA-binding domain"/>
    <property type="match status" value="1"/>
</dbReference>
<dbReference type="InterPro" id="IPR001138">
    <property type="entry name" value="Zn2Cys6_DnaBD"/>
</dbReference>
<dbReference type="SUPFAM" id="SSF57701">
    <property type="entry name" value="Zn2/Cys6 DNA-binding domain"/>
    <property type="match status" value="1"/>
</dbReference>
<keyword evidence="4" id="KW-0539">Nucleus</keyword>
<protein>
    <recommendedName>
        <fullName evidence="5">Zn(2)-C6 fungal-type domain-containing protein</fullName>
    </recommendedName>
</protein>
<dbReference type="OrthoDB" id="4216928at2759"/>
<evidence type="ECO:0000256" key="1">
    <source>
        <dbReference type="ARBA" id="ARBA00023015"/>
    </source>
</evidence>
<dbReference type="InterPro" id="IPR050675">
    <property type="entry name" value="OAF3"/>
</dbReference>
<dbReference type="KEGG" id="psco:LY89DRAFT_128046"/>
<accession>A0A194X4B1</accession>
<keyword evidence="1" id="KW-0805">Transcription regulation</keyword>
<reference evidence="6 7" key="1">
    <citation type="submission" date="2015-10" db="EMBL/GenBank/DDBJ databases">
        <title>Full genome of DAOMC 229536 Phialocephala scopiformis, a fungal endophyte of spruce producing the potent anti-insectan compound rugulosin.</title>
        <authorList>
            <consortium name="DOE Joint Genome Institute"/>
            <person name="Walker A.K."/>
            <person name="Frasz S.L."/>
            <person name="Seifert K.A."/>
            <person name="Miller J.D."/>
            <person name="Mondo S.J."/>
            <person name="Labutti K."/>
            <person name="Lipzen A."/>
            <person name="Dockter R."/>
            <person name="Kennedy M."/>
            <person name="Grigoriev I.V."/>
            <person name="Spatafora J.W."/>
        </authorList>
    </citation>
    <scope>NUCLEOTIDE SEQUENCE [LARGE SCALE GENOMIC DNA]</scope>
    <source>
        <strain evidence="6 7">CBS 120377</strain>
    </source>
</reference>
<dbReference type="CDD" id="cd00067">
    <property type="entry name" value="GAL4"/>
    <property type="match status" value="1"/>
</dbReference>
<sequence length="363" mass="41003">MNSDITLTALMHHSQTRRKACEQCVRGKRRCDLLVPRCSRCAKRRVDCEYAGVKDVLEPLQSAPFCGPARSTRSTNLTIEPLSKTFELQELLFPLNSIDSPVRVAHTPLQFNYLTTYFRISIRSLALQSRTFFIHPSFLRNLIPTPLESAISVCALSTLNSPSTFDVLDSYLKTLITSSPATFYSPSTILFSVQALIIFQTIRLLSSDERRLLHAEANFPLLNTWTIALQTAYFSLPSDSTSYKDWVLKESVRRTILTSVLLRSMYGTLRDGYTDLVPLLASLPVSSNGKFWELERNESRWEGVRKEEVSTYWEFVGAWISESASNGKSEKGEFERVLLCLEEDGKVGEAGRELISNVKFGAL</sequence>
<evidence type="ECO:0000256" key="4">
    <source>
        <dbReference type="ARBA" id="ARBA00023242"/>
    </source>
</evidence>
<dbReference type="InterPro" id="IPR036864">
    <property type="entry name" value="Zn2-C6_fun-type_DNA-bd_sf"/>
</dbReference>
<evidence type="ECO:0000256" key="2">
    <source>
        <dbReference type="ARBA" id="ARBA00023125"/>
    </source>
</evidence>
<dbReference type="GO" id="GO:0000981">
    <property type="term" value="F:DNA-binding transcription factor activity, RNA polymerase II-specific"/>
    <property type="evidence" value="ECO:0007669"/>
    <property type="project" value="InterPro"/>
</dbReference>
<dbReference type="PANTHER" id="PTHR31069:SF12">
    <property type="entry name" value="TRANSCRIPTION FACTOR DOMAIN-CONTAINING PROTEIN"/>
    <property type="match status" value="1"/>
</dbReference>
<keyword evidence="2" id="KW-0238">DNA-binding</keyword>
<dbReference type="RefSeq" id="XP_018069373.1">
    <property type="nucleotide sequence ID" value="XM_018205213.1"/>
</dbReference>
<dbReference type="GO" id="GO:0045944">
    <property type="term" value="P:positive regulation of transcription by RNA polymerase II"/>
    <property type="evidence" value="ECO:0007669"/>
    <property type="project" value="TreeGrafter"/>
</dbReference>
<dbReference type="GeneID" id="28814939"/>
<evidence type="ECO:0000313" key="7">
    <source>
        <dbReference type="Proteomes" id="UP000070700"/>
    </source>
</evidence>
<feature type="domain" description="Zn(2)-C6 fungal-type" evidence="5">
    <location>
        <begin position="20"/>
        <end position="50"/>
    </location>
</feature>
<dbReference type="STRING" id="149040.A0A194X4B1"/>
<keyword evidence="7" id="KW-1185">Reference proteome</keyword>
<dbReference type="Proteomes" id="UP000070700">
    <property type="component" value="Unassembled WGS sequence"/>
</dbReference>
<evidence type="ECO:0000256" key="3">
    <source>
        <dbReference type="ARBA" id="ARBA00023163"/>
    </source>
</evidence>
<organism evidence="6 7">
    <name type="scientific">Mollisia scopiformis</name>
    <name type="common">Conifer needle endophyte fungus</name>
    <name type="synonym">Phialocephala scopiformis</name>
    <dbReference type="NCBI Taxonomy" id="149040"/>
    <lineage>
        <taxon>Eukaryota</taxon>
        <taxon>Fungi</taxon>
        <taxon>Dikarya</taxon>
        <taxon>Ascomycota</taxon>
        <taxon>Pezizomycotina</taxon>
        <taxon>Leotiomycetes</taxon>
        <taxon>Helotiales</taxon>
        <taxon>Mollisiaceae</taxon>
        <taxon>Mollisia</taxon>
    </lineage>
</organism>